<keyword evidence="3" id="KW-1185">Reference proteome</keyword>
<evidence type="ECO:0000256" key="1">
    <source>
        <dbReference type="SAM" id="Phobius"/>
    </source>
</evidence>
<dbReference type="EMBL" id="MNCJ02000329">
    <property type="protein sequence ID" value="KAF5767244.1"/>
    <property type="molecule type" value="Genomic_DNA"/>
</dbReference>
<proteinExistence type="predicted"/>
<reference evidence="2" key="2">
    <citation type="submission" date="2020-06" db="EMBL/GenBank/DDBJ databases">
        <title>Helianthus annuus Genome sequencing and assembly Release 2.</title>
        <authorList>
            <person name="Gouzy J."/>
            <person name="Langlade N."/>
            <person name="Munos S."/>
        </authorList>
    </citation>
    <scope>NUCLEOTIDE SEQUENCE</scope>
    <source>
        <tissue evidence="2">Leaves</tissue>
    </source>
</reference>
<accession>A0A9K3H6T1</accession>
<comment type="caution">
    <text evidence="2">The sequence shown here is derived from an EMBL/GenBank/DDBJ whole genome shotgun (WGS) entry which is preliminary data.</text>
</comment>
<dbReference type="Proteomes" id="UP000215914">
    <property type="component" value="Unassembled WGS sequence"/>
</dbReference>
<evidence type="ECO:0000313" key="2">
    <source>
        <dbReference type="EMBL" id="KAF5767244.1"/>
    </source>
</evidence>
<protein>
    <submittedName>
        <fullName evidence="2">Uncharacterized protein</fullName>
    </submittedName>
</protein>
<evidence type="ECO:0000313" key="3">
    <source>
        <dbReference type="Proteomes" id="UP000215914"/>
    </source>
</evidence>
<gene>
    <name evidence="2" type="ORF">HanXRQr2_Chr14g0622061</name>
</gene>
<feature type="transmembrane region" description="Helical" evidence="1">
    <location>
        <begin position="6"/>
        <end position="34"/>
    </location>
</feature>
<keyword evidence="1" id="KW-1133">Transmembrane helix</keyword>
<keyword evidence="1" id="KW-0472">Membrane</keyword>
<reference evidence="2" key="1">
    <citation type="journal article" date="2017" name="Nature">
        <title>The sunflower genome provides insights into oil metabolism, flowering and Asterid evolution.</title>
        <authorList>
            <person name="Badouin H."/>
            <person name="Gouzy J."/>
            <person name="Grassa C.J."/>
            <person name="Murat F."/>
            <person name="Staton S.E."/>
            <person name="Cottret L."/>
            <person name="Lelandais-Briere C."/>
            <person name="Owens G.L."/>
            <person name="Carrere S."/>
            <person name="Mayjonade B."/>
            <person name="Legrand L."/>
            <person name="Gill N."/>
            <person name="Kane N.C."/>
            <person name="Bowers J.E."/>
            <person name="Hubner S."/>
            <person name="Bellec A."/>
            <person name="Berard A."/>
            <person name="Berges H."/>
            <person name="Blanchet N."/>
            <person name="Boniface M.C."/>
            <person name="Brunel D."/>
            <person name="Catrice O."/>
            <person name="Chaidir N."/>
            <person name="Claudel C."/>
            <person name="Donnadieu C."/>
            <person name="Faraut T."/>
            <person name="Fievet G."/>
            <person name="Helmstetter N."/>
            <person name="King M."/>
            <person name="Knapp S.J."/>
            <person name="Lai Z."/>
            <person name="Le Paslier M.C."/>
            <person name="Lippi Y."/>
            <person name="Lorenzon L."/>
            <person name="Mandel J.R."/>
            <person name="Marage G."/>
            <person name="Marchand G."/>
            <person name="Marquand E."/>
            <person name="Bret-Mestries E."/>
            <person name="Morien E."/>
            <person name="Nambeesan S."/>
            <person name="Nguyen T."/>
            <person name="Pegot-Espagnet P."/>
            <person name="Pouilly N."/>
            <person name="Raftis F."/>
            <person name="Sallet E."/>
            <person name="Schiex T."/>
            <person name="Thomas J."/>
            <person name="Vandecasteele C."/>
            <person name="Vares D."/>
            <person name="Vear F."/>
            <person name="Vautrin S."/>
            <person name="Crespi M."/>
            <person name="Mangin B."/>
            <person name="Burke J.M."/>
            <person name="Salse J."/>
            <person name="Munos S."/>
            <person name="Vincourt P."/>
            <person name="Rieseberg L.H."/>
            <person name="Langlade N.B."/>
        </authorList>
    </citation>
    <scope>NUCLEOTIDE SEQUENCE</scope>
    <source>
        <tissue evidence="2">Leaves</tissue>
    </source>
</reference>
<organism evidence="2 3">
    <name type="scientific">Helianthus annuus</name>
    <name type="common">Common sunflower</name>
    <dbReference type="NCBI Taxonomy" id="4232"/>
    <lineage>
        <taxon>Eukaryota</taxon>
        <taxon>Viridiplantae</taxon>
        <taxon>Streptophyta</taxon>
        <taxon>Embryophyta</taxon>
        <taxon>Tracheophyta</taxon>
        <taxon>Spermatophyta</taxon>
        <taxon>Magnoliopsida</taxon>
        <taxon>eudicotyledons</taxon>
        <taxon>Gunneridae</taxon>
        <taxon>Pentapetalae</taxon>
        <taxon>asterids</taxon>
        <taxon>campanulids</taxon>
        <taxon>Asterales</taxon>
        <taxon>Asteraceae</taxon>
        <taxon>Asteroideae</taxon>
        <taxon>Heliantheae alliance</taxon>
        <taxon>Heliantheae</taxon>
        <taxon>Helianthus</taxon>
    </lineage>
</organism>
<name>A0A9K3H6T1_HELAN</name>
<keyword evidence="1" id="KW-0812">Transmembrane</keyword>
<sequence length="62" mass="7331">MFDFNAFIYAFASLHCIGVVVKLAPWFHCFASALDFEMYLERLMMVWSLSGSNYHYKKILQQ</sequence>
<dbReference type="AlphaFoldDB" id="A0A9K3H6T1"/>
<dbReference type="Gramene" id="mRNA:HanXRQr2_Chr14g0622061">
    <property type="protein sequence ID" value="CDS:HanXRQr2_Chr14g0622061.1"/>
    <property type="gene ID" value="HanXRQr2_Chr14g0622061"/>
</dbReference>